<evidence type="ECO:0000256" key="1">
    <source>
        <dbReference type="ARBA" id="ARBA00022441"/>
    </source>
</evidence>
<feature type="signal peptide" evidence="3">
    <location>
        <begin position="1"/>
        <end position="16"/>
    </location>
</feature>
<name>A0A7C3UQA0_UNCW3</name>
<dbReference type="InterPro" id="IPR015915">
    <property type="entry name" value="Kelch-typ_b-propeller"/>
</dbReference>
<dbReference type="EMBL" id="DTMQ01000042">
    <property type="protein sequence ID" value="HGE99823.1"/>
    <property type="molecule type" value="Genomic_DNA"/>
</dbReference>
<evidence type="ECO:0000256" key="3">
    <source>
        <dbReference type="SAM" id="SignalP"/>
    </source>
</evidence>
<sequence>MRRVIFLFIFSLPVWAKDIGVNKIFAPTGIIAPGFITPRVQIKNFASEEESLFVYFSIFLTNGEKVYYESSFAKVNGNATQNVSFSPWNATLGSYIPRCSTALLDDVNPVNDTLSEKVLVLAITPGQWISRESMPPGPDKKRVKDGGAMVDGSKGRDKFIYALKGNNTREFYCYDAILNQWFLRREVPIDPLNPKNVKKGGSLTKEGDYIYLIKGNKTFEFWAYDINGDSWIRRKDVPSGPEGKALKGGSFITRGKIENKNYIFLIKGGTKEFYAYDIGEDTWISRREIPYTERPTKIKDGSCLVYDGGGHLYLLKGGYNELFFYDCNSDTWSPKKPMPLFGSTMRKRKVKNGAAMVYERGQDVIYALKGGGTNEFWAYFVEGDSWHELASVPLGEKGKKVKGGGSLSLTAGQVFALKGGGSNELWMYTPPAFLIFSGINSSGIPQRKNSIKVASFGKFKADEKVFFYDALGRFMPQKKGQKGIYFLKRGDNFIKVVVIK</sequence>
<evidence type="ECO:0000256" key="2">
    <source>
        <dbReference type="ARBA" id="ARBA00022737"/>
    </source>
</evidence>
<evidence type="ECO:0000313" key="4">
    <source>
        <dbReference type="EMBL" id="HGE99823.1"/>
    </source>
</evidence>
<keyword evidence="2" id="KW-0677">Repeat</keyword>
<proteinExistence type="predicted"/>
<dbReference type="PANTHER" id="PTHR24412:SF489">
    <property type="entry name" value="RING FINGER DOMAIN AND KELCH REPEAT-CONTAINING PROTEIN DDB_G0271372"/>
    <property type="match status" value="1"/>
</dbReference>
<dbReference type="SUPFAM" id="SSF117281">
    <property type="entry name" value="Kelch motif"/>
    <property type="match status" value="1"/>
</dbReference>
<dbReference type="Gene3D" id="2.120.10.80">
    <property type="entry name" value="Kelch-type beta propeller"/>
    <property type="match status" value="2"/>
</dbReference>
<gene>
    <name evidence="4" type="ORF">ENX07_07145</name>
</gene>
<reference evidence="4" key="1">
    <citation type="journal article" date="2020" name="mSystems">
        <title>Genome- and Community-Level Interaction Insights into Carbon Utilization and Element Cycling Functions of Hydrothermarchaeota in Hydrothermal Sediment.</title>
        <authorList>
            <person name="Zhou Z."/>
            <person name="Liu Y."/>
            <person name="Xu W."/>
            <person name="Pan J."/>
            <person name="Luo Z.H."/>
            <person name="Li M."/>
        </authorList>
    </citation>
    <scope>NUCLEOTIDE SEQUENCE [LARGE SCALE GENOMIC DNA]</scope>
    <source>
        <strain evidence="4">SpSt-906</strain>
    </source>
</reference>
<dbReference type="PANTHER" id="PTHR24412">
    <property type="entry name" value="KELCH PROTEIN"/>
    <property type="match status" value="1"/>
</dbReference>
<feature type="chain" id="PRO_5028158314" description="CARDB domain-containing protein" evidence="3">
    <location>
        <begin position="17"/>
        <end position="500"/>
    </location>
</feature>
<evidence type="ECO:0008006" key="5">
    <source>
        <dbReference type="Google" id="ProtNLM"/>
    </source>
</evidence>
<protein>
    <recommendedName>
        <fullName evidence="5">CARDB domain-containing protein</fullName>
    </recommendedName>
</protein>
<keyword evidence="3" id="KW-0732">Signal</keyword>
<comment type="caution">
    <text evidence="4">The sequence shown here is derived from an EMBL/GenBank/DDBJ whole genome shotgun (WGS) entry which is preliminary data.</text>
</comment>
<dbReference type="AlphaFoldDB" id="A0A7C3UQA0"/>
<accession>A0A7C3UQA0</accession>
<organism evidence="4">
    <name type="scientific">candidate division WOR-3 bacterium</name>
    <dbReference type="NCBI Taxonomy" id="2052148"/>
    <lineage>
        <taxon>Bacteria</taxon>
        <taxon>Bacteria division WOR-3</taxon>
    </lineage>
</organism>
<keyword evidence="1" id="KW-0880">Kelch repeat</keyword>